<dbReference type="OrthoDB" id="6530772at2"/>
<dbReference type="EC" id="1.1.1.169" evidence="3 10"/>
<comment type="function">
    <text evidence="10">Catalyzes the NADPH-dependent reduction of ketopantoate into pantoic acid.</text>
</comment>
<dbReference type="GO" id="GO:0050661">
    <property type="term" value="F:NADP binding"/>
    <property type="evidence" value="ECO:0007669"/>
    <property type="project" value="TreeGrafter"/>
</dbReference>
<evidence type="ECO:0000256" key="4">
    <source>
        <dbReference type="ARBA" id="ARBA00019465"/>
    </source>
</evidence>
<evidence type="ECO:0000256" key="8">
    <source>
        <dbReference type="ARBA" id="ARBA00032024"/>
    </source>
</evidence>
<dbReference type="InterPro" id="IPR008927">
    <property type="entry name" value="6-PGluconate_DH-like_C_sf"/>
</dbReference>
<dbReference type="PANTHER" id="PTHR43765:SF2">
    <property type="entry name" value="2-DEHYDROPANTOATE 2-REDUCTASE"/>
    <property type="match status" value="1"/>
</dbReference>
<evidence type="ECO:0000256" key="2">
    <source>
        <dbReference type="ARBA" id="ARBA00007870"/>
    </source>
</evidence>
<organism evidence="13 14">
    <name type="scientific">Chromohalobacter marismortui</name>
    <dbReference type="NCBI Taxonomy" id="42055"/>
    <lineage>
        <taxon>Bacteria</taxon>
        <taxon>Pseudomonadati</taxon>
        <taxon>Pseudomonadota</taxon>
        <taxon>Gammaproteobacteria</taxon>
        <taxon>Oceanospirillales</taxon>
        <taxon>Halomonadaceae</taxon>
        <taxon>Chromohalobacter</taxon>
    </lineage>
</organism>
<comment type="pathway">
    <text evidence="1 10">Cofactor biosynthesis; (R)-pantothenate biosynthesis; (R)-pantoate from 3-methyl-2-oxobutanoate: step 2/2.</text>
</comment>
<dbReference type="Gene3D" id="3.40.50.720">
    <property type="entry name" value="NAD(P)-binding Rossmann-like Domain"/>
    <property type="match status" value="1"/>
</dbReference>
<evidence type="ECO:0000256" key="1">
    <source>
        <dbReference type="ARBA" id="ARBA00004994"/>
    </source>
</evidence>
<dbReference type="SUPFAM" id="SSF48179">
    <property type="entry name" value="6-phosphogluconate dehydrogenase C-terminal domain-like"/>
    <property type="match status" value="1"/>
</dbReference>
<keyword evidence="14" id="KW-1185">Reference proteome</keyword>
<dbReference type="GO" id="GO:0008677">
    <property type="term" value="F:2-dehydropantoate 2-reductase activity"/>
    <property type="evidence" value="ECO:0007669"/>
    <property type="project" value="UniProtKB-EC"/>
</dbReference>
<dbReference type="NCBIfam" id="TIGR00745">
    <property type="entry name" value="apbA_panE"/>
    <property type="match status" value="1"/>
</dbReference>
<dbReference type="GO" id="GO:0005737">
    <property type="term" value="C:cytoplasm"/>
    <property type="evidence" value="ECO:0007669"/>
    <property type="project" value="TreeGrafter"/>
</dbReference>
<sequence>MKIAIVGAGAVGCYYGAMLALAGHQVVLVGRAAFVEAVSRNGLILEKHGERRVASVEASSDPAAIAGAELAMVCVKSGDTERAGREMAPHLSPSCIVLSLQNGVSNAATLETLLGRRVMPVVVYVASRMNGAGVVRHEGRGELALSGERAHEVAGVLNAAGVETQIGEDPMASLWAKLVVNCAINPLSAITRLPYGKMVGQDGMPQLMEEIAGEAIAVARAEGVAVPDGVFETLRAIPSSMAEQYSSTAQDLVNGKPTEIDFLNGEIVARAARHDIAVPLNRTLTLLVKSAERFGVNDLTVHVER</sequence>
<dbReference type="InterPro" id="IPR050838">
    <property type="entry name" value="Ketopantoate_reductase"/>
</dbReference>
<dbReference type="InterPro" id="IPR013752">
    <property type="entry name" value="KPA_reductase"/>
</dbReference>
<dbReference type="PANTHER" id="PTHR43765">
    <property type="entry name" value="2-DEHYDROPANTOATE 2-REDUCTASE-RELATED"/>
    <property type="match status" value="1"/>
</dbReference>
<dbReference type="GO" id="GO:0015940">
    <property type="term" value="P:pantothenate biosynthetic process"/>
    <property type="evidence" value="ECO:0007669"/>
    <property type="project" value="UniProtKB-UniPathway"/>
</dbReference>
<accession>A0A4R7NVS5</accession>
<evidence type="ECO:0000259" key="12">
    <source>
        <dbReference type="Pfam" id="PF08546"/>
    </source>
</evidence>
<dbReference type="InterPro" id="IPR013332">
    <property type="entry name" value="KPR_N"/>
</dbReference>
<dbReference type="EMBL" id="SOBR01000001">
    <property type="protein sequence ID" value="TDU24872.1"/>
    <property type="molecule type" value="Genomic_DNA"/>
</dbReference>
<evidence type="ECO:0000313" key="13">
    <source>
        <dbReference type="EMBL" id="TDU24872.1"/>
    </source>
</evidence>
<evidence type="ECO:0000256" key="9">
    <source>
        <dbReference type="ARBA" id="ARBA00048793"/>
    </source>
</evidence>
<dbReference type="UniPathway" id="UPA00028">
    <property type="reaction ID" value="UER00004"/>
</dbReference>
<dbReference type="SUPFAM" id="SSF51735">
    <property type="entry name" value="NAD(P)-binding Rossmann-fold domains"/>
    <property type="match status" value="1"/>
</dbReference>
<dbReference type="AlphaFoldDB" id="A0A4R7NVS5"/>
<evidence type="ECO:0000256" key="6">
    <source>
        <dbReference type="ARBA" id="ARBA00022857"/>
    </source>
</evidence>
<dbReference type="Proteomes" id="UP000295380">
    <property type="component" value="Unassembled WGS sequence"/>
</dbReference>
<proteinExistence type="inferred from homology"/>
<dbReference type="RefSeq" id="WP_133693597.1">
    <property type="nucleotide sequence ID" value="NZ_SOBR01000001.1"/>
</dbReference>
<evidence type="ECO:0000256" key="3">
    <source>
        <dbReference type="ARBA" id="ARBA00013014"/>
    </source>
</evidence>
<comment type="catalytic activity">
    <reaction evidence="9 10">
        <text>(R)-pantoate + NADP(+) = 2-dehydropantoate + NADPH + H(+)</text>
        <dbReference type="Rhea" id="RHEA:16233"/>
        <dbReference type="ChEBI" id="CHEBI:11561"/>
        <dbReference type="ChEBI" id="CHEBI:15378"/>
        <dbReference type="ChEBI" id="CHEBI:15980"/>
        <dbReference type="ChEBI" id="CHEBI:57783"/>
        <dbReference type="ChEBI" id="CHEBI:58349"/>
        <dbReference type="EC" id="1.1.1.169"/>
    </reaction>
</comment>
<dbReference type="InterPro" id="IPR036291">
    <property type="entry name" value="NAD(P)-bd_dom_sf"/>
</dbReference>
<dbReference type="InterPro" id="IPR013328">
    <property type="entry name" value="6PGD_dom2"/>
</dbReference>
<evidence type="ECO:0000313" key="14">
    <source>
        <dbReference type="Proteomes" id="UP000295380"/>
    </source>
</evidence>
<reference evidence="13 14" key="1">
    <citation type="submission" date="2019-03" db="EMBL/GenBank/DDBJ databases">
        <title>Genomic Encyclopedia of Type Strains, Phase IV (KMG-IV): sequencing the most valuable type-strain genomes for metagenomic binning, comparative biology and taxonomic classification.</title>
        <authorList>
            <person name="Goeker M."/>
        </authorList>
    </citation>
    <scope>NUCLEOTIDE SEQUENCE [LARGE SCALE GENOMIC DNA]</scope>
    <source>
        <strain evidence="13 14">DSM 6770</strain>
    </source>
</reference>
<keyword evidence="6 10" id="KW-0521">NADP</keyword>
<dbReference type="Pfam" id="PF08546">
    <property type="entry name" value="ApbA_C"/>
    <property type="match status" value="1"/>
</dbReference>
<gene>
    <name evidence="13" type="ORF">C8E00_101256</name>
</gene>
<name>A0A4R7NVS5_9GAMM</name>
<dbReference type="FunFam" id="1.10.1040.10:FF:000017">
    <property type="entry name" value="2-dehydropantoate 2-reductase"/>
    <property type="match status" value="1"/>
</dbReference>
<dbReference type="Gene3D" id="1.10.1040.10">
    <property type="entry name" value="N-(1-d-carboxylethyl)-l-norvaline Dehydrogenase, domain 2"/>
    <property type="match status" value="1"/>
</dbReference>
<dbReference type="InterPro" id="IPR003710">
    <property type="entry name" value="ApbA"/>
</dbReference>
<feature type="domain" description="Ketopantoate reductase N-terminal" evidence="11">
    <location>
        <begin position="3"/>
        <end position="145"/>
    </location>
</feature>
<evidence type="ECO:0000256" key="5">
    <source>
        <dbReference type="ARBA" id="ARBA00022655"/>
    </source>
</evidence>
<evidence type="ECO:0000256" key="10">
    <source>
        <dbReference type="RuleBase" id="RU362068"/>
    </source>
</evidence>
<comment type="similarity">
    <text evidence="2 10">Belongs to the ketopantoate reductase family.</text>
</comment>
<evidence type="ECO:0000256" key="7">
    <source>
        <dbReference type="ARBA" id="ARBA00023002"/>
    </source>
</evidence>
<evidence type="ECO:0000259" key="11">
    <source>
        <dbReference type="Pfam" id="PF02558"/>
    </source>
</evidence>
<dbReference type="Pfam" id="PF02558">
    <property type="entry name" value="ApbA"/>
    <property type="match status" value="1"/>
</dbReference>
<protein>
    <recommendedName>
        <fullName evidence="4 10">2-dehydropantoate 2-reductase</fullName>
        <ecNumber evidence="3 10">1.1.1.169</ecNumber>
    </recommendedName>
    <alternativeName>
        <fullName evidence="8 10">Ketopantoate reductase</fullName>
    </alternativeName>
</protein>
<keyword evidence="7 10" id="KW-0560">Oxidoreductase</keyword>
<keyword evidence="5 10" id="KW-0566">Pantothenate biosynthesis</keyword>
<comment type="caution">
    <text evidence="13">The sequence shown here is derived from an EMBL/GenBank/DDBJ whole genome shotgun (WGS) entry which is preliminary data.</text>
</comment>
<feature type="domain" description="Ketopantoate reductase C-terminal" evidence="12">
    <location>
        <begin position="171"/>
        <end position="290"/>
    </location>
</feature>